<dbReference type="AlphaFoldDB" id="A2DJF4"/>
<evidence type="ECO:0000313" key="1">
    <source>
        <dbReference type="EMBL" id="EAY19541.1"/>
    </source>
</evidence>
<proteinExistence type="predicted"/>
<dbReference type="EMBL" id="DS113207">
    <property type="protein sequence ID" value="EAY19541.1"/>
    <property type="molecule type" value="Genomic_DNA"/>
</dbReference>
<evidence type="ECO:0000313" key="2">
    <source>
        <dbReference type="Proteomes" id="UP000001542"/>
    </source>
</evidence>
<keyword evidence="2" id="KW-1185">Reference proteome</keyword>
<dbReference type="VEuPathDB" id="TrichDB:TVAG_136720"/>
<name>A2DJF4_TRIV3</name>
<dbReference type="VEuPathDB" id="TrichDB:TVAGG3_0543110"/>
<organism evidence="1 2">
    <name type="scientific">Trichomonas vaginalis (strain ATCC PRA-98 / G3)</name>
    <dbReference type="NCBI Taxonomy" id="412133"/>
    <lineage>
        <taxon>Eukaryota</taxon>
        <taxon>Metamonada</taxon>
        <taxon>Parabasalia</taxon>
        <taxon>Trichomonadida</taxon>
        <taxon>Trichomonadidae</taxon>
        <taxon>Trichomonas</taxon>
    </lineage>
</organism>
<reference evidence="1" key="2">
    <citation type="journal article" date="2007" name="Science">
        <title>Draft genome sequence of the sexually transmitted pathogen Trichomonas vaginalis.</title>
        <authorList>
            <person name="Carlton J.M."/>
            <person name="Hirt R.P."/>
            <person name="Silva J.C."/>
            <person name="Delcher A.L."/>
            <person name="Schatz M."/>
            <person name="Zhao Q."/>
            <person name="Wortman J.R."/>
            <person name="Bidwell S.L."/>
            <person name="Alsmark U.C.M."/>
            <person name="Besteiro S."/>
            <person name="Sicheritz-Ponten T."/>
            <person name="Noel C.J."/>
            <person name="Dacks J.B."/>
            <person name="Foster P.G."/>
            <person name="Simillion C."/>
            <person name="Van de Peer Y."/>
            <person name="Miranda-Saavedra D."/>
            <person name="Barton G.J."/>
            <person name="Westrop G.D."/>
            <person name="Mueller S."/>
            <person name="Dessi D."/>
            <person name="Fiori P.L."/>
            <person name="Ren Q."/>
            <person name="Paulsen I."/>
            <person name="Zhang H."/>
            <person name="Bastida-Corcuera F.D."/>
            <person name="Simoes-Barbosa A."/>
            <person name="Brown M.T."/>
            <person name="Hayes R.D."/>
            <person name="Mukherjee M."/>
            <person name="Okumura C.Y."/>
            <person name="Schneider R."/>
            <person name="Smith A.J."/>
            <person name="Vanacova S."/>
            <person name="Villalvazo M."/>
            <person name="Haas B.J."/>
            <person name="Pertea M."/>
            <person name="Feldblyum T.V."/>
            <person name="Utterback T.R."/>
            <person name="Shu C.L."/>
            <person name="Osoegawa K."/>
            <person name="de Jong P.J."/>
            <person name="Hrdy I."/>
            <person name="Horvathova L."/>
            <person name="Zubacova Z."/>
            <person name="Dolezal P."/>
            <person name="Malik S.B."/>
            <person name="Logsdon J.M. Jr."/>
            <person name="Henze K."/>
            <person name="Gupta A."/>
            <person name="Wang C.C."/>
            <person name="Dunne R.L."/>
            <person name="Upcroft J.A."/>
            <person name="Upcroft P."/>
            <person name="White O."/>
            <person name="Salzberg S.L."/>
            <person name="Tang P."/>
            <person name="Chiu C.-H."/>
            <person name="Lee Y.-S."/>
            <person name="Embley T.M."/>
            <person name="Coombs G.H."/>
            <person name="Mottram J.C."/>
            <person name="Tachezy J."/>
            <person name="Fraser-Liggett C.M."/>
            <person name="Johnson P.J."/>
        </authorList>
    </citation>
    <scope>NUCLEOTIDE SEQUENCE [LARGE SCALE GENOMIC DNA]</scope>
    <source>
        <strain evidence="1">G3</strain>
    </source>
</reference>
<dbReference type="RefSeq" id="XP_001580527.1">
    <property type="nucleotide sequence ID" value="XM_001580477.1"/>
</dbReference>
<accession>A2DJF4</accession>
<dbReference type="InParanoid" id="A2DJF4"/>
<gene>
    <name evidence="1" type="ORF">TVAG_136720</name>
</gene>
<reference evidence="1" key="1">
    <citation type="submission" date="2006-10" db="EMBL/GenBank/DDBJ databases">
        <authorList>
            <person name="Amadeo P."/>
            <person name="Zhao Q."/>
            <person name="Wortman J."/>
            <person name="Fraser-Liggett C."/>
            <person name="Carlton J."/>
        </authorList>
    </citation>
    <scope>NUCLEOTIDE SEQUENCE</scope>
    <source>
        <strain evidence="1">G3</strain>
    </source>
</reference>
<dbReference type="Proteomes" id="UP000001542">
    <property type="component" value="Unassembled WGS sequence"/>
</dbReference>
<dbReference type="OrthoDB" id="10266359at2759"/>
<sequence>MKNCVDYQKEVLRQQAASVLVNKHIDENQEELILLLKKTIVSKHYYVQRIFIAETFDVNSEDSLNSILKSDIFLSNQKEIFDNFAAIDLPSDFSKGPMKAFLNTFLESLENFLPAFYKLNPSKFPPGRFLASPCEFLVRCVFPTLFGYCWALEPANAYAENLVKWFGEIYSTKPDFIQKFRNDWMFNAMRGFYTSLDFNNFIDQAILPVFNDYIQQPILYQRNHTYLVAKAIQIVENIHKYYYELPSVLNTLFKLLHDKLESLCESNGKDFKSEYEQMVQYLFFDAIIQQYFKFPLLYIVRRLVPLSDVAYFYEIWNVFQIKFGNLENIDPEFVKQINSDPNFADFDPMSVITDISSYSASGSLPSLQEFCNIVQCAHQPLLMTTHSLALLFRFVASLQHMAMLPKSIDRSIDLVFQQALADKLEDYNDHFFWFPCYSLKYMNIASTAFEKTMSLSPIYRILSNRDLRLPYGQQSFFEAFKTAENTTVSASHPQLSTEIHWLLFSQGDTMNEIPQKLNEEIKKRWLEIENHRKRVNRLSTMIFTLDAVNHAMPSENPMMSIGILLFEKFQKTYDIMPRSFITSAIEKIQEMCGPSYEAFGKYVATGLVMSLSPNVKSEPFLGARYPKQYAEGEIGNLQKLIRPQIITSSLIPDAIRLAQDCISVLKYASVNHIDNSLVRCFAPPIISNPGMMAQNLNNCLSFFPQNLLECVFTKEEYGSLYAFFASVT</sequence>
<protein>
    <submittedName>
        <fullName evidence="1">Uncharacterized protein</fullName>
    </submittedName>
</protein>
<dbReference type="KEGG" id="tva:5465069"/>